<proteinExistence type="predicted"/>
<sequence length="89" mass="10370">MENRVKKFQCPVCGYPELKVEPYSFGLGSTEFCQCCGFQFGVTDDDYKVSHEEWRKVWIARGCPWFSVGQDAPRDWDAYTQLRSVSNEE</sequence>
<accession>A0A432WE29</accession>
<evidence type="ECO:0000313" key="2">
    <source>
        <dbReference type="Proteomes" id="UP000287823"/>
    </source>
</evidence>
<dbReference type="AlphaFoldDB" id="A0A432WE29"/>
<evidence type="ECO:0000313" key="1">
    <source>
        <dbReference type="EMBL" id="RUO31153.1"/>
    </source>
</evidence>
<reference evidence="1 2" key="1">
    <citation type="journal article" date="2011" name="Front. Microbiol.">
        <title>Genomic signatures of strain selection and enhancement in Bacillus atrophaeus var. globigii, a historical biowarfare simulant.</title>
        <authorList>
            <person name="Gibbons H.S."/>
            <person name="Broomall S.M."/>
            <person name="McNew L.A."/>
            <person name="Daligault H."/>
            <person name="Chapman C."/>
            <person name="Bruce D."/>
            <person name="Karavis M."/>
            <person name="Krepps M."/>
            <person name="McGregor P.A."/>
            <person name="Hong C."/>
            <person name="Park K.H."/>
            <person name="Akmal A."/>
            <person name="Feldman A."/>
            <person name="Lin J.S."/>
            <person name="Chang W.E."/>
            <person name="Higgs B.W."/>
            <person name="Demirev P."/>
            <person name="Lindquist J."/>
            <person name="Liem A."/>
            <person name="Fochler E."/>
            <person name="Read T.D."/>
            <person name="Tapia R."/>
            <person name="Johnson S."/>
            <person name="Bishop-Lilly K.A."/>
            <person name="Detter C."/>
            <person name="Han C."/>
            <person name="Sozhamannan S."/>
            <person name="Rosenzweig C.N."/>
            <person name="Skowronski E.W."/>
        </authorList>
    </citation>
    <scope>NUCLEOTIDE SEQUENCE [LARGE SCALE GENOMIC DNA]</scope>
    <source>
        <strain evidence="1 2">Y4G10-17</strain>
    </source>
</reference>
<dbReference type="Proteomes" id="UP000287823">
    <property type="component" value="Unassembled WGS sequence"/>
</dbReference>
<protein>
    <submittedName>
        <fullName evidence="1">Uncharacterized protein</fullName>
    </submittedName>
</protein>
<comment type="caution">
    <text evidence="1">The sequence shown here is derived from an EMBL/GenBank/DDBJ whole genome shotgun (WGS) entry which is preliminary data.</text>
</comment>
<organism evidence="1 2">
    <name type="scientific">Aliidiomarina soli</name>
    <dbReference type="NCBI Taxonomy" id="1928574"/>
    <lineage>
        <taxon>Bacteria</taxon>
        <taxon>Pseudomonadati</taxon>
        <taxon>Pseudomonadota</taxon>
        <taxon>Gammaproteobacteria</taxon>
        <taxon>Alteromonadales</taxon>
        <taxon>Idiomarinaceae</taxon>
        <taxon>Aliidiomarina</taxon>
    </lineage>
</organism>
<dbReference type="EMBL" id="PIPO01000005">
    <property type="protein sequence ID" value="RUO31153.1"/>
    <property type="molecule type" value="Genomic_DNA"/>
</dbReference>
<keyword evidence="2" id="KW-1185">Reference proteome</keyword>
<name>A0A432WE29_9GAMM</name>
<gene>
    <name evidence="1" type="ORF">CWE14_11705</name>
</gene>